<accession>A0ABU2TVD1</accession>
<sequence length="44" mass="4576">MRASDIREALAAALGTEGAERLREVTAALELLADALAPAMPSRP</sequence>
<protein>
    <submittedName>
        <fullName evidence="1">Uncharacterized protein</fullName>
    </submittedName>
</protein>
<dbReference type="EMBL" id="JAVREY010000019">
    <property type="protein sequence ID" value="MDT0464932.1"/>
    <property type="molecule type" value="Genomic_DNA"/>
</dbReference>
<dbReference type="RefSeq" id="WP_311696399.1">
    <property type="nucleotide sequence ID" value="NZ_JAVREY010000019.1"/>
</dbReference>
<reference evidence="2" key="1">
    <citation type="submission" date="2023-07" db="EMBL/GenBank/DDBJ databases">
        <title>30 novel species of actinomycetes from the DSMZ collection.</title>
        <authorList>
            <person name="Nouioui I."/>
        </authorList>
    </citation>
    <scope>NUCLEOTIDE SEQUENCE [LARGE SCALE GENOMIC DNA]</scope>
    <source>
        <strain evidence="2">DSM 41699</strain>
    </source>
</reference>
<organism evidence="1 2">
    <name type="scientific">Streptomyces gibsoniae</name>
    <dbReference type="NCBI Taxonomy" id="3075529"/>
    <lineage>
        <taxon>Bacteria</taxon>
        <taxon>Bacillati</taxon>
        <taxon>Actinomycetota</taxon>
        <taxon>Actinomycetes</taxon>
        <taxon>Kitasatosporales</taxon>
        <taxon>Streptomycetaceae</taxon>
        <taxon>Streptomyces</taxon>
    </lineage>
</organism>
<evidence type="ECO:0000313" key="2">
    <source>
        <dbReference type="Proteomes" id="UP001183809"/>
    </source>
</evidence>
<evidence type="ECO:0000313" key="1">
    <source>
        <dbReference type="EMBL" id="MDT0464932.1"/>
    </source>
</evidence>
<keyword evidence="2" id="KW-1185">Reference proteome</keyword>
<dbReference type="Proteomes" id="UP001183809">
    <property type="component" value="Unassembled WGS sequence"/>
</dbReference>
<gene>
    <name evidence="1" type="ORF">RM764_18280</name>
</gene>
<proteinExistence type="predicted"/>
<name>A0ABU2TVD1_9ACTN</name>
<comment type="caution">
    <text evidence="1">The sequence shown here is derived from an EMBL/GenBank/DDBJ whole genome shotgun (WGS) entry which is preliminary data.</text>
</comment>